<organism evidence="2 3">
    <name type="scientific">Pseudolysinimonas kribbensis</name>
    <dbReference type="NCBI Taxonomy" id="433641"/>
    <lineage>
        <taxon>Bacteria</taxon>
        <taxon>Bacillati</taxon>
        <taxon>Actinomycetota</taxon>
        <taxon>Actinomycetes</taxon>
        <taxon>Micrococcales</taxon>
        <taxon>Microbacteriaceae</taxon>
        <taxon>Pseudolysinimonas</taxon>
    </lineage>
</organism>
<evidence type="ECO:0000313" key="3">
    <source>
        <dbReference type="Proteomes" id="UP001157034"/>
    </source>
</evidence>
<accession>A0ABQ6KFH2</accession>
<proteinExistence type="predicted"/>
<feature type="region of interest" description="Disordered" evidence="1">
    <location>
        <begin position="15"/>
        <end position="57"/>
    </location>
</feature>
<name>A0ABQ6KFH2_9MICO</name>
<gene>
    <name evidence="2" type="ORF">GCM10025881_37600</name>
</gene>
<keyword evidence="3" id="KW-1185">Reference proteome</keyword>
<evidence type="ECO:0000256" key="1">
    <source>
        <dbReference type="SAM" id="MobiDB-lite"/>
    </source>
</evidence>
<evidence type="ECO:0008006" key="4">
    <source>
        <dbReference type="Google" id="ProtNLM"/>
    </source>
</evidence>
<evidence type="ECO:0000313" key="2">
    <source>
        <dbReference type="EMBL" id="GMA96936.1"/>
    </source>
</evidence>
<comment type="caution">
    <text evidence="2">The sequence shown here is derived from an EMBL/GenBank/DDBJ whole genome shotgun (WGS) entry which is preliminary data.</text>
</comment>
<feature type="compositionally biased region" description="Basic and acidic residues" evidence="1">
    <location>
        <begin position="15"/>
        <end position="38"/>
    </location>
</feature>
<protein>
    <recommendedName>
        <fullName evidence="4">Transposase</fullName>
    </recommendedName>
</protein>
<dbReference type="Proteomes" id="UP001157034">
    <property type="component" value="Unassembled WGS sequence"/>
</dbReference>
<sequence>MKRVSDAEWLYLKQQAERALEPRPSSERSSDAGAHDDPPAVQPTAVATTRAIRRRIT</sequence>
<reference evidence="3" key="1">
    <citation type="journal article" date="2019" name="Int. J. Syst. Evol. Microbiol.">
        <title>The Global Catalogue of Microorganisms (GCM) 10K type strain sequencing project: providing services to taxonomists for standard genome sequencing and annotation.</title>
        <authorList>
            <consortium name="The Broad Institute Genomics Platform"/>
            <consortium name="The Broad Institute Genome Sequencing Center for Infectious Disease"/>
            <person name="Wu L."/>
            <person name="Ma J."/>
        </authorList>
    </citation>
    <scope>NUCLEOTIDE SEQUENCE [LARGE SCALE GENOMIC DNA]</scope>
    <source>
        <strain evidence="3">NBRC 108894</strain>
    </source>
</reference>
<dbReference type="EMBL" id="BSVB01000001">
    <property type="protein sequence ID" value="GMA96936.1"/>
    <property type="molecule type" value="Genomic_DNA"/>
</dbReference>